<feature type="region of interest" description="Disordered" evidence="18">
    <location>
        <begin position="266"/>
        <end position="316"/>
    </location>
</feature>
<evidence type="ECO:0000256" key="17">
    <source>
        <dbReference type="ARBA" id="ARBA00045696"/>
    </source>
</evidence>
<keyword evidence="8" id="KW-0963">Cytoplasm</keyword>
<protein>
    <recommendedName>
        <fullName evidence="6">Anaphase-promoting complex subunit 16</fullName>
    </recommendedName>
    <alternativeName>
        <fullName evidence="16">Cyclosome subunit 16</fullName>
    </alternativeName>
</protein>
<evidence type="ECO:0000256" key="11">
    <source>
        <dbReference type="ARBA" id="ARBA00022786"/>
    </source>
</evidence>
<dbReference type="UniPathway" id="UPA00143"/>
<keyword evidence="9" id="KW-0132">Cell division</keyword>
<dbReference type="Pfam" id="PF17256">
    <property type="entry name" value="ANAPC16"/>
    <property type="match status" value="1"/>
</dbReference>
<dbReference type="GO" id="GO:0051301">
    <property type="term" value="P:cell division"/>
    <property type="evidence" value="ECO:0007669"/>
    <property type="project" value="UniProtKB-KW"/>
</dbReference>
<evidence type="ECO:0000256" key="4">
    <source>
        <dbReference type="ARBA" id="ARBA00004906"/>
    </source>
</evidence>
<dbReference type="GO" id="GO:0005680">
    <property type="term" value="C:anaphase-promoting complex"/>
    <property type="evidence" value="ECO:0007669"/>
    <property type="project" value="InterPro"/>
</dbReference>
<evidence type="ECO:0000256" key="9">
    <source>
        <dbReference type="ARBA" id="ARBA00022618"/>
    </source>
</evidence>
<evidence type="ECO:0000313" key="20">
    <source>
        <dbReference type="Proteomes" id="UP000694424"/>
    </source>
</evidence>
<keyword evidence="10" id="KW-0498">Mitosis</keyword>
<evidence type="ECO:0000313" key="19">
    <source>
        <dbReference type="Ensembl" id="ENSAOWP00000003683.1"/>
    </source>
</evidence>
<evidence type="ECO:0000256" key="13">
    <source>
        <dbReference type="ARBA" id="ARBA00023242"/>
    </source>
</evidence>
<evidence type="ECO:0000256" key="6">
    <source>
        <dbReference type="ARBA" id="ARBA00013930"/>
    </source>
</evidence>
<accession>A0A8B9NYT8</accession>
<reference evidence="19" key="1">
    <citation type="submission" date="2025-08" db="UniProtKB">
        <authorList>
            <consortium name="Ensembl"/>
        </authorList>
    </citation>
    <scope>IDENTIFICATION</scope>
</reference>
<evidence type="ECO:0000256" key="7">
    <source>
        <dbReference type="ARBA" id="ARBA00022454"/>
    </source>
</evidence>
<comment type="subcellular location">
    <subcellularLocation>
        <location evidence="3">Chromosome</location>
        <location evidence="3">Centromere</location>
        <location evidence="3">Kinetochore</location>
    </subcellularLocation>
    <subcellularLocation>
        <location evidence="2">Cytoplasm</location>
    </subcellularLocation>
    <subcellularLocation>
        <location evidence="1">Nucleus</location>
    </subcellularLocation>
</comment>
<keyword evidence="13" id="KW-0539">Nucleus</keyword>
<organism evidence="19 20">
    <name type="scientific">Apteryx owenii</name>
    <name type="common">Little spotted kiwi</name>
    <dbReference type="NCBI Taxonomy" id="8824"/>
    <lineage>
        <taxon>Eukaryota</taxon>
        <taxon>Metazoa</taxon>
        <taxon>Chordata</taxon>
        <taxon>Craniata</taxon>
        <taxon>Vertebrata</taxon>
        <taxon>Euteleostomi</taxon>
        <taxon>Archelosauria</taxon>
        <taxon>Archosauria</taxon>
        <taxon>Dinosauria</taxon>
        <taxon>Saurischia</taxon>
        <taxon>Theropoda</taxon>
        <taxon>Coelurosauria</taxon>
        <taxon>Aves</taxon>
        <taxon>Palaeognathae</taxon>
        <taxon>Apterygiformes</taxon>
        <taxon>Apterygidae</taxon>
        <taxon>Apteryx</taxon>
    </lineage>
</organism>
<sequence length="316" mass="33678">MALELAVLRVSRFYEGAGLFLCSCPWKQGKKSLCASVGSGKRAKQLKAREFRLGRSEMAASSSSSSAGGVSGSSVTGSGFSVSDLAPPRKALFTYPKGAGEMLEDGSERFLCESVFSYQVASTLKQVKHDQQVARMEKLAGLVEELEADEWSHLNVPWPNPPKIPTYQENVVWVRNGAAHLLPPTIRAAISVTGYRKKKRGVKTNRVSEPFPSGARGWQPPRLPALHGLFACVRGSKTDTCAPCSPGGSEEFAAFGPATAKNTLLAAPRRPTRSASGVGWRETGGRRQARHREPPSAALPRPAGIPEAPGQGAGSP</sequence>
<dbReference type="GO" id="GO:0000776">
    <property type="term" value="C:kinetochore"/>
    <property type="evidence" value="ECO:0007669"/>
    <property type="project" value="UniProtKB-KW"/>
</dbReference>
<keyword evidence="15" id="KW-0137">Centromere</keyword>
<evidence type="ECO:0000256" key="2">
    <source>
        <dbReference type="ARBA" id="ARBA00004496"/>
    </source>
</evidence>
<evidence type="ECO:0000256" key="8">
    <source>
        <dbReference type="ARBA" id="ARBA00022490"/>
    </source>
</evidence>
<evidence type="ECO:0000256" key="15">
    <source>
        <dbReference type="ARBA" id="ARBA00023328"/>
    </source>
</evidence>
<evidence type="ECO:0000256" key="16">
    <source>
        <dbReference type="ARBA" id="ARBA00031333"/>
    </source>
</evidence>
<evidence type="ECO:0000256" key="14">
    <source>
        <dbReference type="ARBA" id="ARBA00023306"/>
    </source>
</evidence>
<comment type="similarity">
    <text evidence="5">Belongs to the APC16 family.</text>
</comment>
<keyword evidence="12" id="KW-0995">Kinetochore</keyword>
<comment type="pathway">
    <text evidence="4">Protein modification; protein ubiquitination.</text>
</comment>
<dbReference type="AlphaFoldDB" id="A0A8B9NYT8"/>
<reference evidence="19" key="2">
    <citation type="submission" date="2025-09" db="UniProtKB">
        <authorList>
            <consortium name="Ensembl"/>
        </authorList>
    </citation>
    <scope>IDENTIFICATION</scope>
</reference>
<evidence type="ECO:0000256" key="1">
    <source>
        <dbReference type="ARBA" id="ARBA00004123"/>
    </source>
</evidence>
<dbReference type="PANTHER" id="PTHR31564">
    <property type="entry name" value="ANAPHASE-PROMOTING COMPLEX SUBUNIT 16"/>
    <property type="match status" value="1"/>
</dbReference>
<keyword evidence="20" id="KW-1185">Reference proteome</keyword>
<dbReference type="Ensembl" id="ENSAOWT00000004226.1">
    <property type="protein sequence ID" value="ENSAOWP00000003683.1"/>
    <property type="gene ID" value="ENSAOWG00000002607.1"/>
</dbReference>
<name>A0A8B9NYT8_APTOW</name>
<comment type="function">
    <text evidence="17">Component of the anaphase promoting complex/cyclosome (APC/C), a cell cycle-regulated E3 ubiquitin ligase that controls progression through mitosis and the G1 phase of the cell cycle. The APC/C complex acts by mediating ubiquitination and subsequent degradation of target proteins: it mainly mediates the formation of 'Lys-11'-linked polyubiquitin chains and, to a lower extent, the formation of 'Lys-48'- and 'Lys-63'-linked polyubiquitin chains. The APC/C complex catalyzes assembly of branched 'Lys-11'-/'Lys-48'-linked branched ubiquitin chains on target proteins.</text>
</comment>
<dbReference type="InterPro" id="IPR029641">
    <property type="entry name" value="APC16"/>
</dbReference>
<keyword evidence="7" id="KW-0158">Chromosome</keyword>
<keyword evidence="11" id="KW-0833">Ubl conjugation pathway</keyword>
<dbReference type="PANTHER" id="PTHR31564:SF0">
    <property type="entry name" value="ANAPHASE-PROMOTING COMPLEX SUBUNIT 16"/>
    <property type="match status" value="1"/>
</dbReference>
<evidence type="ECO:0000256" key="10">
    <source>
        <dbReference type="ARBA" id="ARBA00022776"/>
    </source>
</evidence>
<dbReference type="GO" id="GO:0016567">
    <property type="term" value="P:protein ubiquitination"/>
    <property type="evidence" value="ECO:0007669"/>
    <property type="project" value="UniProtKB-UniPathway"/>
</dbReference>
<evidence type="ECO:0000256" key="3">
    <source>
        <dbReference type="ARBA" id="ARBA00004629"/>
    </source>
</evidence>
<dbReference type="GO" id="GO:0005829">
    <property type="term" value="C:cytosol"/>
    <property type="evidence" value="ECO:0007669"/>
    <property type="project" value="TreeGrafter"/>
</dbReference>
<proteinExistence type="inferred from homology"/>
<evidence type="ECO:0000256" key="5">
    <source>
        <dbReference type="ARBA" id="ARBA00007252"/>
    </source>
</evidence>
<dbReference type="Proteomes" id="UP000694424">
    <property type="component" value="Unplaced"/>
</dbReference>
<keyword evidence="14" id="KW-0131">Cell cycle</keyword>
<evidence type="ECO:0000256" key="18">
    <source>
        <dbReference type="SAM" id="MobiDB-lite"/>
    </source>
</evidence>
<evidence type="ECO:0000256" key="12">
    <source>
        <dbReference type="ARBA" id="ARBA00022838"/>
    </source>
</evidence>